<dbReference type="Proteomes" id="UP000036202">
    <property type="component" value="Chromosome"/>
</dbReference>
<keyword evidence="3" id="KW-1185">Reference proteome</keyword>
<feature type="region of interest" description="Disordered" evidence="1">
    <location>
        <begin position="108"/>
        <end position="135"/>
    </location>
</feature>
<proteinExistence type="predicted"/>
<organism evidence="2 3">
    <name type="scientific">Priestia filamentosa</name>
    <dbReference type="NCBI Taxonomy" id="1402861"/>
    <lineage>
        <taxon>Bacteria</taxon>
        <taxon>Bacillati</taxon>
        <taxon>Bacillota</taxon>
        <taxon>Bacilli</taxon>
        <taxon>Bacillales</taxon>
        <taxon>Bacillaceae</taxon>
        <taxon>Priestia</taxon>
    </lineage>
</organism>
<dbReference type="KEGG" id="beo:BEH_18765"/>
<dbReference type="PATRIC" id="fig|135735.6.peg.3983"/>
<dbReference type="EMBL" id="CP011974">
    <property type="protein sequence ID" value="AKO93947.1"/>
    <property type="molecule type" value="Genomic_DNA"/>
</dbReference>
<dbReference type="OrthoDB" id="1655540at2"/>
<accession>A0A1X7D3N4</accession>
<dbReference type="GeneID" id="93700127"/>
<feature type="compositionally biased region" description="Polar residues" evidence="1">
    <location>
        <begin position="108"/>
        <end position="121"/>
    </location>
</feature>
<name>A0A1X7D3N4_9BACI</name>
<evidence type="ECO:0000313" key="3">
    <source>
        <dbReference type="Proteomes" id="UP000036202"/>
    </source>
</evidence>
<evidence type="ECO:0000313" key="2">
    <source>
        <dbReference type="EMBL" id="AKO93947.1"/>
    </source>
</evidence>
<reference evidence="2 3" key="1">
    <citation type="journal article" date="2015" name="PLoS ONE">
        <title>Genome Sequence of Bacillus endophyticus and Analysis of Its Companion Mechanism in the Ketogulonigenium vulgare-Bacillus Strain Consortium.</title>
        <authorList>
            <person name="Jia N."/>
            <person name="Du J."/>
            <person name="Ding M.Z."/>
            <person name="Gao F."/>
            <person name="Yuan Y.J."/>
        </authorList>
    </citation>
    <scope>NUCLEOTIDE SEQUENCE [LARGE SCALE GENOMIC DNA]</scope>
    <source>
        <strain evidence="2 3">Hbe603</strain>
    </source>
</reference>
<gene>
    <name evidence="2" type="ORF">BEH_18765</name>
</gene>
<evidence type="ECO:0000256" key="1">
    <source>
        <dbReference type="SAM" id="MobiDB-lite"/>
    </source>
</evidence>
<protein>
    <submittedName>
        <fullName evidence="2">Uncharacterized protein</fullName>
    </submittedName>
</protein>
<sequence length="135" mass="15747">MAQTKKKLHPKVQEFKAFVKKNPKLIEEVRANRKTWKEFYEDWYLLGEEDEVWNAYKTGDEETKTESSQRDFISGLWSQLKKMDMNQVQHYMSNANAAISSLQGLMQEFSSNTPKSNAQKQQGGGNASPFWFKKD</sequence>
<accession>A0A0H4KIK8</accession>
<dbReference type="InterPro" id="IPR025953">
    <property type="entry name" value="YlbD_coat"/>
</dbReference>
<dbReference type="Pfam" id="PF14071">
    <property type="entry name" value="YlbD_coat"/>
    <property type="match status" value="1"/>
</dbReference>
<dbReference type="AlphaFoldDB" id="A0A1X7D3N4"/>
<reference evidence="3" key="2">
    <citation type="submission" date="2015-06" db="EMBL/GenBank/DDBJ databases">
        <title>Genome Sequence of Bacillus endophyticus and Analysis of its Companion Mechanism in the Ketogulonigenium vulgare-Bacillus strain Consortium.</title>
        <authorList>
            <person name="Jia N."/>
            <person name="Du J."/>
            <person name="Ding M.-Z."/>
            <person name="Gao F."/>
            <person name="Yuan Y.-J."/>
        </authorList>
    </citation>
    <scope>NUCLEOTIDE SEQUENCE [LARGE SCALE GENOMIC DNA]</scope>
    <source>
        <strain evidence="3">Hbe603</strain>
    </source>
</reference>
<dbReference type="RefSeq" id="WP_019391700.1">
    <property type="nucleotide sequence ID" value="NZ_ALIM01000014.1"/>
</dbReference>